<organism evidence="1 2">
    <name type="scientific">Nesterenkonia sphaerica</name>
    <dbReference type="NCBI Taxonomy" id="1804988"/>
    <lineage>
        <taxon>Bacteria</taxon>
        <taxon>Bacillati</taxon>
        <taxon>Actinomycetota</taxon>
        <taxon>Actinomycetes</taxon>
        <taxon>Micrococcales</taxon>
        <taxon>Micrococcaceae</taxon>
        <taxon>Nesterenkonia</taxon>
    </lineage>
</organism>
<evidence type="ECO:0000313" key="2">
    <source>
        <dbReference type="Proteomes" id="UP000306544"/>
    </source>
</evidence>
<dbReference type="OrthoDB" id="8576080at2"/>
<sequence>MHVKDASMWAYPWDLQDEGVAGAIQKMHTAGIGDVKVASIYHSGRFLLPHNPRRKIYFPQPGALYFNPERSWYDTAPIQPPIWSELTEQFWPEVRTELDVRGQTLTTWCLGLHNSQVGSTHPEVAVRNAFGDVLMTDLCAANPAVIDLLKCAVGDAAQVTGADRVLLESFEYMPFQHGYHHEVIGVPVAPSTSLLLTLCFCSWCSSSAKKKDIDVDGLREWVRGRVNHDLANPFAGAKSLDWDRFRSGYGGELGRYWDLRNQAVDYLLTTVVNAIRAVSSARIGVLDFGPIYGTPVDGTRWQSGLDLTHLADIADEVHPTFYLADPQANKESIDSYLAVLPQGLPVHPAVRAILPQVHNATALQETIAPLQGKVDGLSFYNYGFVGEPAFEWIGQVVTDFQTRQGV</sequence>
<evidence type="ECO:0000313" key="1">
    <source>
        <dbReference type="EMBL" id="TLP79881.1"/>
    </source>
</evidence>
<name>A0A5R9AM36_9MICC</name>
<dbReference type="RefSeq" id="WP_138168845.1">
    <property type="nucleotide sequence ID" value="NZ_VAWA01000001.1"/>
</dbReference>
<proteinExistence type="predicted"/>
<accession>A0A5R9AM36</accession>
<dbReference type="EMBL" id="VAWA01000001">
    <property type="protein sequence ID" value="TLP79881.1"/>
    <property type="molecule type" value="Genomic_DNA"/>
</dbReference>
<gene>
    <name evidence="1" type="ORF">FEF27_00375</name>
</gene>
<dbReference type="AlphaFoldDB" id="A0A5R9AM36"/>
<reference evidence="1 2" key="1">
    <citation type="submission" date="2019-05" db="EMBL/GenBank/DDBJ databases">
        <title>Nesterenkonia sp. GY239, isolated from the Southern Atlantic Ocean.</title>
        <authorList>
            <person name="Zhang G."/>
        </authorList>
    </citation>
    <scope>NUCLEOTIDE SEQUENCE [LARGE SCALE GENOMIC DNA]</scope>
    <source>
        <strain evidence="1 2">GY239</strain>
    </source>
</reference>
<protein>
    <submittedName>
        <fullName evidence="1">Uncharacterized protein</fullName>
    </submittedName>
</protein>
<dbReference type="Proteomes" id="UP000306544">
    <property type="component" value="Unassembled WGS sequence"/>
</dbReference>
<keyword evidence="2" id="KW-1185">Reference proteome</keyword>
<comment type="caution">
    <text evidence="1">The sequence shown here is derived from an EMBL/GenBank/DDBJ whole genome shotgun (WGS) entry which is preliminary data.</text>
</comment>